<evidence type="ECO:0000256" key="8">
    <source>
        <dbReference type="PROSITE-ProRule" id="PRU10059"/>
    </source>
</evidence>
<keyword evidence="11" id="KW-0812">Transmembrane</keyword>
<evidence type="ECO:0000256" key="3">
    <source>
        <dbReference type="ARBA" id="ARBA00022801"/>
    </source>
</evidence>
<comment type="catalytic activity">
    <reaction evidence="1 10">
        <text>Endohydrolysis of (1-&gt;4)-beta-D-glucosidic linkages in cellulose, lichenin and cereal beta-D-glucans.</text>
        <dbReference type="EC" id="3.2.1.4"/>
    </reaction>
</comment>
<dbReference type="PANTHER" id="PTHR22298">
    <property type="entry name" value="ENDO-1,4-BETA-GLUCANASE"/>
    <property type="match status" value="1"/>
</dbReference>
<dbReference type="STRING" id="4533.J3LZ89"/>
<dbReference type="PROSITE" id="PS00698">
    <property type="entry name" value="GH9_3"/>
    <property type="match status" value="1"/>
</dbReference>
<evidence type="ECO:0000256" key="5">
    <source>
        <dbReference type="ARBA" id="ARBA00023277"/>
    </source>
</evidence>
<dbReference type="Pfam" id="PF00759">
    <property type="entry name" value="Glyco_hydro_9"/>
    <property type="match status" value="1"/>
</dbReference>
<keyword evidence="4 10" id="KW-0136">Cellulose degradation</keyword>
<dbReference type="EC" id="3.2.1.4" evidence="10"/>
<reference evidence="13" key="2">
    <citation type="submission" date="2013-04" db="UniProtKB">
        <authorList>
            <consortium name="EnsemblPlants"/>
        </authorList>
    </citation>
    <scope>IDENTIFICATION</scope>
</reference>
<organism evidence="13">
    <name type="scientific">Oryza brachyantha</name>
    <name type="common">malo sina</name>
    <dbReference type="NCBI Taxonomy" id="4533"/>
    <lineage>
        <taxon>Eukaryota</taxon>
        <taxon>Viridiplantae</taxon>
        <taxon>Streptophyta</taxon>
        <taxon>Embryophyta</taxon>
        <taxon>Tracheophyta</taxon>
        <taxon>Spermatophyta</taxon>
        <taxon>Magnoliopsida</taxon>
        <taxon>Liliopsida</taxon>
        <taxon>Poales</taxon>
        <taxon>Poaceae</taxon>
        <taxon>BOP clade</taxon>
        <taxon>Oryzoideae</taxon>
        <taxon>Oryzeae</taxon>
        <taxon>Oryzinae</taxon>
        <taxon>Oryza</taxon>
    </lineage>
</organism>
<accession>J3LZ89</accession>
<dbReference type="GO" id="GO:0030245">
    <property type="term" value="P:cellulose catabolic process"/>
    <property type="evidence" value="ECO:0007669"/>
    <property type="project" value="UniProtKB-KW"/>
</dbReference>
<dbReference type="eggNOG" id="ENOG502QSIM">
    <property type="taxonomic scope" value="Eukaryota"/>
</dbReference>
<feature type="active site" evidence="9">
    <location>
        <position position="570"/>
    </location>
</feature>
<comment type="similarity">
    <text evidence="2 8 10">Belongs to the glycosyl hydrolase 9 (cellulase E) family.</text>
</comment>
<dbReference type="HOGENOM" id="CLU_008926_1_3_1"/>
<dbReference type="FunFam" id="1.50.10.10:FF:000020">
    <property type="entry name" value="Endoglucanase"/>
    <property type="match status" value="1"/>
</dbReference>
<keyword evidence="5 8" id="KW-0119">Carbohydrate metabolism</keyword>
<dbReference type="InterPro" id="IPR018221">
    <property type="entry name" value="Glyco_hydro_9_His_AS"/>
</dbReference>
<keyword evidence="11" id="KW-1133">Transmembrane helix</keyword>
<dbReference type="SUPFAM" id="SSF48208">
    <property type="entry name" value="Six-hairpin glycosidases"/>
    <property type="match status" value="1"/>
</dbReference>
<feature type="active site" evidence="9">
    <location>
        <position position="561"/>
    </location>
</feature>
<keyword evidence="11" id="KW-0472">Membrane</keyword>
<feature type="active site" evidence="8">
    <location>
        <position position="513"/>
    </location>
</feature>
<dbReference type="PROSITE" id="PS00592">
    <property type="entry name" value="GH9_2"/>
    <property type="match status" value="1"/>
</dbReference>
<evidence type="ECO:0000256" key="7">
    <source>
        <dbReference type="ARBA" id="ARBA00023326"/>
    </source>
</evidence>
<evidence type="ECO:0000256" key="11">
    <source>
        <dbReference type="SAM" id="Phobius"/>
    </source>
</evidence>
<evidence type="ECO:0000256" key="4">
    <source>
        <dbReference type="ARBA" id="ARBA00023001"/>
    </source>
</evidence>
<feature type="domain" description="Glycoside hydrolase family 9" evidence="12">
    <location>
        <begin position="111"/>
        <end position="583"/>
    </location>
</feature>
<name>J3LZ89_ORYBR</name>
<proteinExistence type="inferred from homology"/>
<dbReference type="InterPro" id="IPR001701">
    <property type="entry name" value="Glyco_hydro_9"/>
</dbReference>
<evidence type="ECO:0000313" key="13">
    <source>
        <dbReference type="EnsemblPlants" id="OB04G24640.1"/>
    </source>
</evidence>
<dbReference type="Gramene" id="OB04G24640.1">
    <property type="protein sequence ID" value="OB04G24640.1"/>
    <property type="gene ID" value="OB04G24640"/>
</dbReference>
<reference evidence="13" key="1">
    <citation type="journal article" date="2013" name="Nat. Commun.">
        <title>Whole-genome sequencing of Oryza brachyantha reveals mechanisms underlying Oryza genome evolution.</title>
        <authorList>
            <person name="Chen J."/>
            <person name="Huang Q."/>
            <person name="Gao D."/>
            <person name="Wang J."/>
            <person name="Lang Y."/>
            <person name="Liu T."/>
            <person name="Li B."/>
            <person name="Bai Z."/>
            <person name="Luis Goicoechea J."/>
            <person name="Liang C."/>
            <person name="Chen C."/>
            <person name="Zhang W."/>
            <person name="Sun S."/>
            <person name="Liao Y."/>
            <person name="Zhang X."/>
            <person name="Yang L."/>
            <person name="Song C."/>
            <person name="Wang M."/>
            <person name="Shi J."/>
            <person name="Liu G."/>
            <person name="Liu J."/>
            <person name="Zhou H."/>
            <person name="Zhou W."/>
            <person name="Yu Q."/>
            <person name="An N."/>
            <person name="Chen Y."/>
            <person name="Cai Q."/>
            <person name="Wang B."/>
            <person name="Liu B."/>
            <person name="Min J."/>
            <person name="Huang Y."/>
            <person name="Wu H."/>
            <person name="Li Z."/>
            <person name="Zhang Y."/>
            <person name="Yin Y."/>
            <person name="Song W."/>
            <person name="Jiang J."/>
            <person name="Jackson S.A."/>
            <person name="Wing R.A."/>
            <person name="Wang J."/>
            <person name="Chen M."/>
        </authorList>
    </citation>
    <scope>NUCLEOTIDE SEQUENCE [LARGE SCALE GENOMIC DNA]</scope>
    <source>
        <strain evidence="13">cv. IRGC 101232</strain>
    </source>
</reference>
<keyword evidence="14" id="KW-1185">Reference proteome</keyword>
<evidence type="ECO:0000256" key="6">
    <source>
        <dbReference type="ARBA" id="ARBA00023295"/>
    </source>
</evidence>
<dbReference type="AlphaFoldDB" id="J3LZ89"/>
<keyword evidence="3 8" id="KW-0378">Hydrolase</keyword>
<evidence type="ECO:0000256" key="10">
    <source>
        <dbReference type="RuleBase" id="RU361166"/>
    </source>
</evidence>
<dbReference type="Proteomes" id="UP000006038">
    <property type="component" value="Chromosome 4"/>
</dbReference>
<evidence type="ECO:0000313" key="14">
    <source>
        <dbReference type="Proteomes" id="UP000006038"/>
    </source>
</evidence>
<dbReference type="EnsemblPlants" id="OB04G24640.1">
    <property type="protein sequence ID" value="OB04G24640.1"/>
    <property type="gene ID" value="OB04G24640"/>
</dbReference>
<evidence type="ECO:0000259" key="12">
    <source>
        <dbReference type="Pfam" id="PF00759"/>
    </source>
</evidence>
<dbReference type="OMA" id="MCSYLHQ"/>
<evidence type="ECO:0000256" key="2">
    <source>
        <dbReference type="ARBA" id="ARBA00007072"/>
    </source>
</evidence>
<dbReference type="InterPro" id="IPR012341">
    <property type="entry name" value="6hp_glycosidase-like_sf"/>
</dbReference>
<evidence type="ECO:0000256" key="1">
    <source>
        <dbReference type="ARBA" id="ARBA00000966"/>
    </source>
</evidence>
<protein>
    <recommendedName>
        <fullName evidence="10">Endoglucanase</fullName>
        <ecNumber evidence="10">3.2.1.4</ecNumber>
    </recommendedName>
</protein>
<dbReference type="InterPro" id="IPR008928">
    <property type="entry name" value="6-hairpin_glycosidase_sf"/>
</dbReference>
<keyword evidence="6 8" id="KW-0326">Glycosidase</keyword>
<sequence>MYSANHWGGSFEIAADGAAEDDHSRNMDLDRGALSARQHQLDETQQSWLLGPPEAKKKDKYVDLGCVVVKRKLLWWILWVLLAAFILIGLPVIIAKSIPKKKPHAPPPDQYTDALHKALLFFNAQKSGRLPKNNGIKWRGNSGLSDGSDLTDVKGGLVGGYYDAGDNIKFHFPLAFSMTMLSWSVIEYSAKYKAVGEYDHVRELIKWGTDYLLLTFNSSASTIDKVYSQVGIAKVNSTQPDDHYCWNRPEDMAYPRPVQTASSAPDLGGEMAAALAAASIVFRDNPAYSKKLVNGAAAVYKFARSSGRRTPYSRGNQFIEYYYNSTSYWDEYMWSAAWMYYATGNNTYITFATDPRLPKNAKAFYSILDFSVFSWDNKLPGAELLLSRLRMFLNPGYPYEESLIGYHNTTSINMCMYFPRFGAFNFSKGGLALFNHGKGQPLQYVVANSFLAALYADYMESISVPGWYCGPNFMTVDDLRAFARSQVNYILGDNPKKMSYVVGYGKKYPRRLHHRGASTPHNGVKYSCTGGDKWRDSKGADPNLLVGAMVGGPDKNDQFKDARLTYAQNEPTMVGNAGLVAALIALTDSGRGTGAQRPWHGRRRRRQEHHVLRRAAHVPGHAAAAVQVEAVRDSPCLVP</sequence>
<feature type="transmembrane region" description="Helical" evidence="11">
    <location>
        <begin position="73"/>
        <end position="94"/>
    </location>
</feature>
<evidence type="ECO:0000256" key="9">
    <source>
        <dbReference type="PROSITE-ProRule" id="PRU10060"/>
    </source>
</evidence>
<keyword evidence="7 8" id="KW-0624">Polysaccharide degradation</keyword>
<dbReference type="Gene3D" id="1.50.10.10">
    <property type="match status" value="1"/>
</dbReference>
<dbReference type="GO" id="GO:0008810">
    <property type="term" value="F:cellulase activity"/>
    <property type="evidence" value="ECO:0007669"/>
    <property type="project" value="UniProtKB-EC"/>
</dbReference>
<dbReference type="InterPro" id="IPR033126">
    <property type="entry name" value="Glyco_hydro_9_Asp/Glu_AS"/>
</dbReference>